<dbReference type="CDD" id="cd16387">
    <property type="entry name" value="ParB_N_Srx"/>
    <property type="match status" value="1"/>
</dbReference>
<dbReference type="Pfam" id="PF07506">
    <property type="entry name" value="RepB"/>
    <property type="match status" value="1"/>
</dbReference>
<comment type="caution">
    <text evidence="2">The sequence shown here is derived from an EMBL/GenBank/DDBJ whole genome shotgun (WGS) entry which is preliminary data.</text>
</comment>
<dbReference type="InterPro" id="IPR003115">
    <property type="entry name" value="ParB_N"/>
</dbReference>
<dbReference type="Proteomes" id="UP000292958">
    <property type="component" value="Unassembled WGS sequence"/>
</dbReference>
<feature type="domain" description="ParB-like N-terminal" evidence="1">
    <location>
        <begin position="14"/>
        <end position="106"/>
    </location>
</feature>
<dbReference type="EMBL" id="SHKW01000001">
    <property type="protein sequence ID" value="RZU41095.1"/>
    <property type="molecule type" value="Genomic_DNA"/>
</dbReference>
<sequence length="318" mass="35217">MNSSTNVGFELRTVLLPIASISTRGTLTTEVRKSRKYKQIAASIAYLGLVEPLVVSPIGDGKFLLLDGAIRLDVLTERQETEVRCILSTDDEGYTYNKRVNQLSNIGEHYMILKALSNGVNEQDISVSLSVDVETIRRKRSMLDGICKEVVELLTNRRVAVQTYGVLRKMKPIGQIQAAERMIHANAFSTRMAKALLTITKPELLVTPEKVSRSSPGSGAKLEVLQQESEALLTDLKQVEESYATQALDLTLGLGYVERLLANPRIAKYLAKHHAELLNEFTKLLGEKAEEMSRTITHPIQKTAKAVRSVTKRAANVA</sequence>
<dbReference type="SUPFAM" id="SSF110849">
    <property type="entry name" value="ParB/Sulfiredoxin"/>
    <property type="match status" value="1"/>
</dbReference>
<evidence type="ECO:0000313" key="3">
    <source>
        <dbReference type="Proteomes" id="UP000292958"/>
    </source>
</evidence>
<dbReference type="RefSeq" id="WP_130419065.1">
    <property type="nucleotide sequence ID" value="NZ_SHKW01000001.1"/>
</dbReference>
<dbReference type="InterPro" id="IPR011111">
    <property type="entry name" value="Plasmid_RepB"/>
</dbReference>
<dbReference type="Pfam" id="PF02195">
    <property type="entry name" value="ParB_N"/>
    <property type="match status" value="1"/>
</dbReference>
<accession>A0A4Q7YVM6</accession>
<dbReference type="SUPFAM" id="SSF109709">
    <property type="entry name" value="KorB DNA-binding domain-like"/>
    <property type="match status" value="1"/>
</dbReference>
<name>A0A4Q7YVM6_9BACT</name>
<proteinExistence type="predicted"/>
<evidence type="ECO:0000313" key="2">
    <source>
        <dbReference type="EMBL" id="RZU41095.1"/>
    </source>
</evidence>
<reference evidence="2 3" key="1">
    <citation type="submission" date="2019-02" db="EMBL/GenBank/DDBJ databases">
        <title>Genomic Encyclopedia of Archaeal and Bacterial Type Strains, Phase II (KMG-II): from individual species to whole genera.</title>
        <authorList>
            <person name="Goeker M."/>
        </authorList>
    </citation>
    <scope>NUCLEOTIDE SEQUENCE [LARGE SCALE GENOMIC DNA]</scope>
    <source>
        <strain evidence="2 3">DSM 18101</strain>
    </source>
</reference>
<dbReference type="OrthoDB" id="7632576at2"/>
<keyword evidence="3" id="KW-1185">Reference proteome</keyword>
<dbReference type="AlphaFoldDB" id="A0A4Q7YVM6"/>
<evidence type="ECO:0000259" key="1">
    <source>
        <dbReference type="SMART" id="SM00470"/>
    </source>
</evidence>
<gene>
    <name evidence="2" type="ORF">BDD14_2590</name>
</gene>
<dbReference type="InterPro" id="IPR036086">
    <property type="entry name" value="ParB/Sulfiredoxin_sf"/>
</dbReference>
<protein>
    <submittedName>
        <fullName evidence="2">ParB-like nuclease family protein</fullName>
    </submittedName>
</protein>
<dbReference type="Gene3D" id="3.90.1530.10">
    <property type="entry name" value="Conserved hypothetical protein from pyrococcus furiosus pfu- 392566-001, ParB domain"/>
    <property type="match status" value="1"/>
</dbReference>
<dbReference type="SMART" id="SM00470">
    <property type="entry name" value="ParB"/>
    <property type="match status" value="1"/>
</dbReference>
<organism evidence="2 3">
    <name type="scientific">Edaphobacter modestus</name>
    <dbReference type="NCBI Taxonomy" id="388466"/>
    <lineage>
        <taxon>Bacteria</taxon>
        <taxon>Pseudomonadati</taxon>
        <taxon>Acidobacteriota</taxon>
        <taxon>Terriglobia</taxon>
        <taxon>Terriglobales</taxon>
        <taxon>Acidobacteriaceae</taxon>
        <taxon>Edaphobacter</taxon>
    </lineage>
</organism>